<dbReference type="AlphaFoldDB" id="A0A1A8RRE2"/>
<name>A0A1A8RRE2_9TELE</name>
<gene>
    <name evidence="2" type="primary">Nfu_g_1_005923</name>
</gene>
<accession>A0A1A8RRE2</accession>
<evidence type="ECO:0000313" key="2">
    <source>
        <dbReference type="EMBL" id="SBS07799.1"/>
    </source>
</evidence>
<reference evidence="2" key="2">
    <citation type="submission" date="2016-06" db="EMBL/GenBank/DDBJ databases">
        <title>The genome of a short-lived fish provides insights into sex chromosome evolution and the genetic control of aging.</title>
        <authorList>
            <person name="Reichwald K."/>
            <person name="Felder M."/>
            <person name="Petzold A."/>
            <person name="Koch P."/>
            <person name="Groth M."/>
            <person name="Platzer M."/>
        </authorList>
    </citation>
    <scope>NUCLEOTIDE SEQUENCE</scope>
    <source>
        <tissue evidence="2">Brain</tissue>
    </source>
</reference>
<feature type="compositionally biased region" description="Polar residues" evidence="1">
    <location>
        <begin position="247"/>
        <end position="262"/>
    </location>
</feature>
<dbReference type="EMBL" id="HAEH01018512">
    <property type="protein sequence ID" value="SBS07799.1"/>
    <property type="molecule type" value="Transcribed_RNA"/>
</dbReference>
<organism evidence="2">
    <name type="scientific">Nothobranchius rachovii</name>
    <name type="common">bluefin notho</name>
    <dbReference type="NCBI Taxonomy" id="451742"/>
    <lineage>
        <taxon>Eukaryota</taxon>
        <taxon>Metazoa</taxon>
        <taxon>Chordata</taxon>
        <taxon>Craniata</taxon>
        <taxon>Vertebrata</taxon>
        <taxon>Euteleostomi</taxon>
        <taxon>Actinopterygii</taxon>
        <taxon>Neopterygii</taxon>
        <taxon>Teleostei</taxon>
        <taxon>Neoteleostei</taxon>
        <taxon>Acanthomorphata</taxon>
        <taxon>Ovalentaria</taxon>
        <taxon>Atherinomorphae</taxon>
        <taxon>Cyprinodontiformes</taxon>
        <taxon>Nothobranchiidae</taxon>
        <taxon>Nothobranchius</taxon>
    </lineage>
</organism>
<proteinExistence type="predicted"/>
<sequence length="262" mass="28829">MAPGVAVRVRGAGGVGGSQGKSEILIYMTADGKTVVEDELLNFIVVKMRTLSQNEIVLLVSNNFSAEWIEESKHLLFELCSSSVRHIRHKGQQKDSNNIKDCLKVLNECDENIPRFVFHYLDELPPVGFGNLDASALLSGIEKLYRELACLRTAVEPQVKAGENLGAAVAVVDHRLRVLEGTHNPPKQPEDLKVSAECGEVSDMYDPQLWPAGTYVRRFFEPSKRRFNKTSCAEGELQLQPAAPVASASTAEVQPSAGRRQN</sequence>
<reference evidence="2" key="1">
    <citation type="submission" date="2016-05" db="EMBL/GenBank/DDBJ databases">
        <authorList>
            <person name="Lavstsen T."/>
            <person name="Jespersen J.S."/>
        </authorList>
    </citation>
    <scope>NUCLEOTIDE SEQUENCE</scope>
    <source>
        <tissue evidence="2">Brain</tissue>
    </source>
</reference>
<feature type="region of interest" description="Disordered" evidence="1">
    <location>
        <begin position="241"/>
        <end position="262"/>
    </location>
</feature>
<protein>
    <submittedName>
        <fullName evidence="2">Uncharacterized protein</fullName>
    </submittedName>
</protein>
<evidence type="ECO:0000256" key="1">
    <source>
        <dbReference type="SAM" id="MobiDB-lite"/>
    </source>
</evidence>